<evidence type="ECO:0000313" key="2">
    <source>
        <dbReference type="Proteomes" id="UP001524587"/>
    </source>
</evidence>
<dbReference type="RefSeq" id="WP_422863727.1">
    <property type="nucleotide sequence ID" value="NZ_JAMSKV010000005.1"/>
</dbReference>
<name>A0ABT1W5U9_9PROT</name>
<protein>
    <submittedName>
        <fullName evidence="1">TetR/AcrR family transcriptional regulator</fullName>
    </submittedName>
</protein>
<comment type="caution">
    <text evidence="1">The sequence shown here is derived from an EMBL/GenBank/DDBJ whole genome shotgun (WGS) entry which is preliminary data.</text>
</comment>
<proteinExistence type="predicted"/>
<dbReference type="EMBL" id="JAMSKV010000005">
    <property type="protein sequence ID" value="MCQ8278256.1"/>
    <property type="molecule type" value="Genomic_DNA"/>
</dbReference>
<gene>
    <name evidence="1" type="ORF">NFI95_07315</name>
</gene>
<sequence>MDSSNDRRNALCDRICAIVLADGLGAFALRGLAARLGTSGRMLLYYFGSKDVLIRETLHRINAGLQARLSGLDAMPPVTPGSLVAFLLEQSNKPDMAPVMRLWTEVVSAGARGETPYDQLAPSVVENWIGWLESRLVPACRGNGMAETILALMDGVILLETARPGTTSPARALLPGLLDGMARDSHAGDRTNPERRGET</sequence>
<dbReference type="Gene3D" id="1.10.357.10">
    <property type="entry name" value="Tetracycline Repressor, domain 2"/>
    <property type="match status" value="1"/>
</dbReference>
<keyword evidence="2" id="KW-1185">Reference proteome</keyword>
<reference evidence="1 2" key="1">
    <citation type="submission" date="2022-06" db="EMBL/GenBank/DDBJ databases">
        <title>Endosaccharibacter gen. nov., sp. nov., endophytic bacteria isolated from sugarcane.</title>
        <authorList>
            <person name="Pitiwittayakul N."/>
            <person name="Yukphan P."/>
            <person name="Charoenyingcharoen P."/>
            <person name="Tanasupawat S."/>
        </authorList>
    </citation>
    <scope>NUCLEOTIDE SEQUENCE [LARGE SCALE GENOMIC DNA]</scope>
    <source>
        <strain evidence="1 2">KSS8</strain>
    </source>
</reference>
<accession>A0ABT1W5U9</accession>
<organism evidence="1 2">
    <name type="scientific">Endosaccharibacter trunci</name>
    <dbReference type="NCBI Taxonomy" id="2812733"/>
    <lineage>
        <taxon>Bacteria</taxon>
        <taxon>Pseudomonadati</taxon>
        <taxon>Pseudomonadota</taxon>
        <taxon>Alphaproteobacteria</taxon>
        <taxon>Acetobacterales</taxon>
        <taxon>Acetobacteraceae</taxon>
        <taxon>Endosaccharibacter</taxon>
    </lineage>
</organism>
<dbReference type="InterPro" id="IPR009057">
    <property type="entry name" value="Homeodomain-like_sf"/>
</dbReference>
<evidence type="ECO:0000313" key="1">
    <source>
        <dbReference type="EMBL" id="MCQ8278256.1"/>
    </source>
</evidence>
<dbReference type="Proteomes" id="UP001524587">
    <property type="component" value="Unassembled WGS sequence"/>
</dbReference>
<dbReference type="SUPFAM" id="SSF46689">
    <property type="entry name" value="Homeodomain-like"/>
    <property type="match status" value="1"/>
</dbReference>